<evidence type="ECO:0000313" key="2">
    <source>
        <dbReference type="Proteomes" id="UP001172386"/>
    </source>
</evidence>
<protein>
    <submittedName>
        <fullName evidence="1">Homeodomain super</fullName>
    </submittedName>
</protein>
<sequence length="324" mass="35762">MSSSNQCFEDESTPPLPHLMSTYDYGCLDSFYGPMSMSLPTSESFDFLTNSDIEVPFDQDRCNISDFKPVCNTEQNIMLLDEPSSTSTAIEKWVYTCIPSSDTKTRKGHFKKSVTKTLEDWMTAHLDKPIPSAIEKAQLVERTGLSVQQVESWFARARRRPADNRSNQATAGTTTLRSISDTSSLGLDEPSPWYEELGIVHGSLPASSLTLASVGSQFEWWFNTITVSASRVPGCLASRRPTSSTGVDWQQQLRGLRAFKILHHRPLCPMDPGKLAPCQADLHRSPKSASLATLNHDRGGDVIPAMIPKTPCMPNSSVSIAVRC</sequence>
<name>A0ACC3A3P7_9EURO</name>
<accession>A0ACC3A3P7</accession>
<keyword evidence="1" id="KW-0238">DNA-binding</keyword>
<gene>
    <name evidence="1" type="primary">CUP9_1</name>
    <name evidence="1" type="ORF">H2198_006155</name>
</gene>
<dbReference type="EMBL" id="JAPDRQ010000110">
    <property type="protein sequence ID" value="KAJ9654882.1"/>
    <property type="molecule type" value="Genomic_DNA"/>
</dbReference>
<dbReference type="Proteomes" id="UP001172386">
    <property type="component" value="Unassembled WGS sequence"/>
</dbReference>
<comment type="caution">
    <text evidence="1">The sequence shown here is derived from an EMBL/GenBank/DDBJ whole genome shotgun (WGS) entry which is preliminary data.</text>
</comment>
<keyword evidence="2" id="KW-1185">Reference proteome</keyword>
<proteinExistence type="predicted"/>
<keyword evidence="1" id="KW-0371">Homeobox</keyword>
<reference evidence="1" key="1">
    <citation type="submission" date="2022-10" db="EMBL/GenBank/DDBJ databases">
        <title>Culturing micro-colonial fungi from biological soil crusts in the Mojave desert and describing Neophaeococcomyces mojavensis, and introducing the new genera and species Taxawa tesnikishii.</title>
        <authorList>
            <person name="Kurbessoian T."/>
            <person name="Stajich J.E."/>
        </authorList>
    </citation>
    <scope>NUCLEOTIDE SEQUENCE</scope>
    <source>
        <strain evidence="1">JES_112</strain>
    </source>
</reference>
<evidence type="ECO:0000313" key="1">
    <source>
        <dbReference type="EMBL" id="KAJ9654882.1"/>
    </source>
</evidence>
<organism evidence="1 2">
    <name type="scientific">Neophaeococcomyces mojaviensis</name>
    <dbReference type="NCBI Taxonomy" id="3383035"/>
    <lineage>
        <taxon>Eukaryota</taxon>
        <taxon>Fungi</taxon>
        <taxon>Dikarya</taxon>
        <taxon>Ascomycota</taxon>
        <taxon>Pezizomycotina</taxon>
        <taxon>Eurotiomycetes</taxon>
        <taxon>Chaetothyriomycetidae</taxon>
        <taxon>Chaetothyriales</taxon>
        <taxon>Chaetothyriales incertae sedis</taxon>
        <taxon>Neophaeococcomyces</taxon>
    </lineage>
</organism>